<evidence type="ECO:0000313" key="6">
    <source>
        <dbReference type="EMBL" id="ADL50842.1"/>
    </source>
</evidence>
<dbReference type="CDD" id="cd05466">
    <property type="entry name" value="PBP2_LTTR_substrate"/>
    <property type="match status" value="1"/>
</dbReference>
<keyword evidence="7" id="KW-1185">Reference proteome</keyword>
<keyword evidence="2" id="KW-0805">Transcription regulation</keyword>
<keyword evidence="3" id="KW-0238">DNA-binding</keyword>
<dbReference type="STRING" id="573061.Clocel_1083"/>
<dbReference type="PANTHER" id="PTHR30126">
    <property type="entry name" value="HTH-TYPE TRANSCRIPTIONAL REGULATOR"/>
    <property type="match status" value="1"/>
</dbReference>
<feature type="domain" description="HTH lysR-type" evidence="5">
    <location>
        <begin position="6"/>
        <end position="63"/>
    </location>
</feature>
<dbReference type="AlphaFoldDB" id="D9SU04"/>
<dbReference type="Gene3D" id="1.10.10.10">
    <property type="entry name" value="Winged helix-like DNA-binding domain superfamily/Winged helix DNA-binding domain"/>
    <property type="match status" value="1"/>
</dbReference>
<evidence type="ECO:0000259" key="5">
    <source>
        <dbReference type="PROSITE" id="PS50931"/>
    </source>
</evidence>
<dbReference type="PANTHER" id="PTHR30126:SF64">
    <property type="entry name" value="HTH-TYPE TRANSCRIPTIONAL REGULATOR CITR"/>
    <property type="match status" value="1"/>
</dbReference>
<dbReference type="Pfam" id="PF00126">
    <property type="entry name" value="HTH_1"/>
    <property type="match status" value="1"/>
</dbReference>
<comment type="similarity">
    <text evidence="1">Belongs to the LysR transcriptional regulatory family.</text>
</comment>
<keyword evidence="4" id="KW-0804">Transcription</keyword>
<dbReference type="Gene3D" id="3.40.190.290">
    <property type="match status" value="1"/>
</dbReference>
<dbReference type="GO" id="GO:0000976">
    <property type="term" value="F:transcription cis-regulatory region binding"/>
    <property type="evidence" value="ECO:0007669"/>
    <property type="project" value="TreeGrafter"/>
</dbReference>
<accession>D9SU04</accession>
<evidence type="ECO:0000313" key="7">
    <source>
        <dbReference type="Proteomes" id="UP000002730"/>
    </source>
</evidence>
<dbReference type="EMBL" id="CP002160">
    <property type="protein sequence ID" value="ADL50842.1"/>
    <property type="molecule type" value="Genomic_DNA"/>
</dbReference>
<evidence type="ECO:0000256" key="3">
    <source>
        <dbReference type="ARBA" id="ARBA00023125"/>
    </source>
</evidence>
<dbReference type="InterPro" id="IPR036390">
    <property type="entry name" value="WH_DNA-bd_sf"/>
</dbReference>
<dbReference type="RefSeq" id="WP_010076311.1">
    <property type="nucleotide sequence ID" value="NC_014393.1"/>
</dbReference>
<dbReference type="GO" id="GO:0003700">
    <property type="term" value="F:DNA-binding transcription factor activity"/>
    <property type="evidence" value="ECO:0007669"/>
    <property type="project" value="InterPro"/>
</dbReference>
<evidence type="ECO:0000256" key="2">
    <source>
        <dbReference type="ARBA" id="ARBA00023015"/>
    </source>
</evidence>
<dbReference type="SUPFAM" id="SSF53850">
    <property type="entry name" value="Periplasmic binding protein-like II"/>
    <property type="match status" value="1"/>
</dbReference>
<dbReference type="eggNOG" id="COG0583">
    <property type="taxonomic scope" value="Bacteria"/>
</dbReference>
<sequence length="301" mass="33973">MSRYNISLDSYKIFCTVAKYNSITKAAEELFVTQPTISMAIKALEEKLGCILFIRYPKGVRLTSEGEIFYSYLSKAMILIDTAEQKYEELIHLDSGEVNIGASDSIISGFLLPYLDKYNDLHSKIKIKVINRTTKETLELLKKGVIDLGFVNLPIPLDENIDIIKSIPIHDCLVFGTKFKELFNGEFDIKTLEMYPLLMLEKSSNTRNLLDQYAKKNNLTLTPTIELDSTDLLIKFAKINLGVAFVIMEFVEPMVDNETVFARNLLPAIPHRAIGMVKLKNIPLSHAANAFVDLVLSPDNL</sequence>
<name>D9SU04_CLOC7</name>
<dbReference type="InterPro" id="IPR036388">
    <property type="entry name" value="WH-like_DNA-bd_sf"/>
</dbReference>
<organism evidence="6 7">
    <name type="scientific">Clostridium cellulovorans (strain ATCC 35296 / DSM 3052 / OCM 3 / 743B)</name>
    <dbReference type="NCBI Taxonomy" id="573061"/>
    <lineage>
        <taxon>Bacteria</taxon>
        <taxon>Bacillati</taxon>
        <taxon>Bacillota</taxon>
        <taxon>Clostridia</taxon>
        <taxon>Eubacteriales</taxon>
        <taxon>Clostridiaceae</taxon>
        <taxon>Clostridium</taxon>
    </lineage>
</organism>
<dbReference type="KEGG" id="ccb:Clocel_1083"/>
<dbReference type="Proteomes" id="UP000002730">
    <property type="component" value="Chromosome"/>
</dbReference>
<dbReference type="PRINTS" id="PR00039">
    <property type="entry name" value="HTHLYSR"/>
</dbReference>
<dbReference type="OrthoDB" id="9778774at2"/>
<reference evidence="6 7" key="1">
    <citation type="submission" date="2010-08" db="EMBL/GenBank/DDBJ databases">
        <title>Complete sequence of Clostridium cellulovorans 743B.</title>
        <authorList>
            <consortium name="US DOE Joint Genome Institute"/>
            <person name="Lucas S."/>
            <person name="Copeland A."/>
            <person name="Lapidus A."/>
            <person name="Cheng J.-F."/>
            <person name="Bruce D."/>
            <person name="Goodwin L."/>
            <person name="Pitluck S."/>
            <person name="Chertkov O."/>
            <person name="Detter J.C."/>
            <person name="Han C."/>
            <person name="Tapia R."/>
            <person name="Land M."/>
            <person name="Hauser L."/>
            <person name="Chang Y.-J."/>
            <person name="Jeffries C."/>
            <person name="Kyrpides N."/>
            <person name="Ivanova N."/>
            <person name="Mikhailova N."/>
            <person name="Hemme C.L."/>
            <person name="Woyke T."/>
        </authorList>
    </citation>
    <scope>NUCLEOTIDE SEQUENCE [LARGE SCALE GENOMIC DNA]</scope>
    <source>
        <strain evidence="7">ATCC 35296 / DSM 3052 / OCM 3 / 743B</strain>
    </source>
</reference>
<dbReference type="InterPro" id="IPR000847">
    <property type="entry name" value="LysR_HTH_N"/>
</dbReference>
<proteinExistence type="inferred from homology"/>
<dbReference type="HOGENOM" id="CLU_039613_6_1_9"/>
<evidence type="ECO:0000256" key="1">
    <source>
        <dbReference type="ARBA" id="ARBA00009437"/>
    </source>
</evidence>
<gene>
    <name evidence="6" type="ordered locus">Clocel_1083</name>
</gene>
<dbReference type="Pfam" id="PF03466">
    <property type="entry name" value="LysR_substrate"/>
    <property type="match status" value="1"/>
</dbReference>
<dbReference type="PROSITE" id="PS50931">
    <property type="entry name" value="HTH_LYSR"/>
    <property type="match status" value="1"/>
</dbReference>
<dbReference type="SUPFAM" id="SSF46785">
    <property type="entry name" value="Winged helix' DNA-binding domain"/>
    <property type="match status" value="1"/>
</dbReference>
<dbReference type="InterPro" id="IPR005119">
    <property type="entry name" value="LysR_subst-bd"/>
</dbReference>
<protein>
    <submittedName>
        <fullName evidence="6">Transcriptional regulator, LysR family</fullName>
    </submittedName>
</protein>
<dbReference type="FunFam" id="1.10.10.10:FF:000001">
    <property type="entry name" value="LysR family transcriptional regulator"/>
    <property type="match status" value="1"/>
</dbReference>
<evidence type="ECO:0000256" key="4">
    <source>
        <dbReference type="ARBA" id="ARBA00023163"/>
    </source>
</evidence>